<proteinExistence type="predicted"/>
<protein>
    <submittedName>
        <fullName evidence="1">Uncharacterized protein</fullName>
    </submittedName>
</protein>
<organism evidence="1 2">
    <name type="scientific">Enterobacter cancerogenus</name>
    <dbReference type="NCBI Taxonomy" id="69218"/>
    <lineage>
        <taxon>Bacteria</taxon>
        <taxon>Pseudomonadati</taxon>
        <taxon>Pseudomonadota</taxon>
        <taxon>Gammaproteobacteria</taxon>
        <taxon>Enterobacterales</taxon>
        <taxon>Enterobacteriaceae</taxon>
        <taxon>Enterobacter</taxon>
        <taxon>Enterobacter cloacae complex</taxon>
    </lineage>
</organism>
<dbReference type="AlphaFoldDB" id="A0A484XQP0"/>
<reference evidence="1 2" key="1">
    <citation type="submission" date="2019-03" db="EMBL/GenBank/DDBJ databases">
        <authorList>
            <consortium name="Pathogen Informatics"/>
        </authorList>
    </citation>
    <scope>NUCLEOTIDE SEQUENCE [LARGE SCALE GENOMIC DNA]</scope>
    <source>
        <strain evidence="1 2">NCTC12126</strain>
    </source>
</reference>
<accession>A0A484XQP0</accession>
<evidence type="ECO:0000313" key="2">
    <source>
        <dbReference type="Proteomes" id="UP000351155"/>
    </source>
</evidence>
<name>A0A484XQP0_9ENTR</name>
<gene>
    <name evidence="1" type="ORF">NCTC12126_02372</name>
</gene>
<dbReference type="EMBL" id="CAADIW010000021">
    <property type="protein sequence ID" value="VFS25942.1"/>
    <property type="molecule type" value="Genomic_DNA"/>
</dbReference>
<dbReference type="Proteomes" id="UP000351155">
    <property type="component" value="Unassembled WGS sequence"/>
</dbReference>
<evidence type="ECO:0000313" key="1">
    <source>
        <dbReference type="EMBL" id="VFS25942.1"/>
    </source>
</evidence>
<sequence>MLIKRVLSRCDYQASAEINEILTRLTNPGAPASGIEIQEDDFTLLDGDLCLKISMRR</sequence>